<protein>
    <submittedName>
        <fullName evidence="1">Uncharacterized protein</fullName>
    </submittedName>
</protein>
<accession>A0A0L0NYB6</accession>
<gene>
    <name evidence="1" type="ORF">QG37_04573</name>
</gene>
<name>A0A0L0NYB6_CANAR</name>
<dbReference type="Proteomes" id="UP000037122">
    <property type="component" value="Unassembled WGS sequence"/>
</dbReference>
<evidence type="ECO:0000313" key="2">
    <source>
        <dbReference type="Proteomes" id="UP000037122"/>
    </source>
</evidence>
<sequence length="67" mass="7318">MYKSLNDTTISRASEDGFGSFAVDESRGCDFEHPLHATTGHNALPRALFRGLGQPRALILVAVKFIN</sequence>
<dbReference type="AlphaFoldDB" id="A0A0L0NYB6"/>
<proteinExistence type="predicted"/>
<reference evidence="2" key="1">
    <citation type="journal article" date="2015" name="BMC Genomics">
        <title>Draft genome of a commonly misdiagnosed multidrug resistant pathogen Candida auris.</title>
        <authorList>
            <person name="Chatterjee S."/>
            <person name="Alampalli S.V."/>
            <person name="Nageshan R.K."/>
            <person name="Chettiar S.T."/>
            <person name="Joshi S."/>
            <person name="Tatu U.S."/>
        </authorList>
    </citation>
    <scope>NUCLEOTIDE SEQUENCE [LARGE SCALE GENOMIC DNA]</scope>
    <source>
        <strain evidence="2">6684</strain>
    </source>
</reference>
<organism evidence="1 2">
    <name type="scientific">Candidozyma auris</name>
    <name type="common">Yeast</name>
    <name type="synonym">Candida auris</name>
    <dbReference type="NCBI Taxonomy" id="498019"/>
    <lineage>
        <taxon>Eukaryota</taxon>
        <taxon>Fungi</taxon>
        <taxon>Dikarya</taxon>
        <taxon>Ascomycota</taxon>
        <taxon>Saccharomycotina</taxon>
        <taxon>Pichiomycetes</taxon>
        <taxon>Metschnikowiaceae</taxon>
        <taxon>Candidozyma</taxon>
    </lineage>
</organism>
<comment type="caution">
    <text evidence="1">The sequence shown here is derived from an EMBL/GenBank/DDBJ whole genome shotgun (WGS) entry which is preliminary data.</text>
</comment>
<dbReference type="EMBL" id="LGST01000031">
    <property type="protein sequence ID" value="KND98670.1"/>
    <property type="molecule type" value="Genomic_DNA"/>
</dbReference>
<dbReference type="VEuPathDB" id="FungiDB:QG37_04573"/>
<evidence type="ECO:0000313" key="1">
    <source>
        <dbReference type="EMBL" id="KND98670.1"/>
    </source>
</evidence>